<reference evidence="2" key="2">
    <citation type="submission" date="2015-01" db="EMBL/GenBank/DDBJ databases">
        <title>Evolutionary Origins and Diversification of the Mycorrhizal Mutualists.</title>
        <authorList>
            <consortium name="DOE Joint Genome Institute"/>
            <consortium name="Mycorrhizal Genomics Consortium"/>
            <person name="Kohler A."/>
            <person name="Kuo A."/>
            <person name="Nagy L.G."/>
            <person name="Floudas D."/>
            <person name="Copeland A."/>
            <person name="Barry K.W."/>
            <person name="Cichocki N."/>
            <person name="Veneault-Fourrey C."/>
            <person name="LaButti K."/>
            <person name="Lindquist E.A."/>
            <person name="Lipzen A."/>
            <person name="Lundell T."/>
            <person name="Morin E."/>
            <person name="Murat C."/>
            <person name="Riley R."/>
            <person name="Ohm R."/>
            <person name="Sun H."/>
            <person name="Tunlid A."/>
            <person name="Henrissat B."/>
            <person name="Grigoriev I.V."/>
            <person name="Hibbett D.S."/>
            <person name="Martin F."/>
        </authorList>
    </citation>
    <scope>NUCLEOTIDE SEQUENCE [LARGE SCALE GENOMIC DNA]</scope>
    <source>
        <strain evidence="2">Marx 270</strain>
    </source>
</reference>
<protein>
    <submittedName>
        <fullName evidence="1">Uncharacterized protein</fullName>
    </submittedName>
</protein>
<organism evidence="1 2">
    <name type="scientific">Pisolithus tinctorius Marx 270</name>
    <dbReference type="NCBI Taxonomy" id="870435"/>
    <lineage>
        <taxon>Eukaryota</taxon>
        <taxon>Fungi</taxon>
        <taxon>Dikarya</taxon>
        <taxon>Basidiomycota</taxon>
        <taxon>Agaricomycotina</taxon>
        <taxon>Agaricomycetes</taxon>
        <taxon>Agaricomycetidae</taxon>
        <taxon>Boletales</taxon>
        <taxon>Sclerodermatineae</taxon>
        <taxon>Pisolithaceae</taxon>
        <taxon>Pisolithus</taxon>
    </lineage>
</organism>
<dbReference type="AlphaFoldDB" id="A0A0C3IM07"/>
<sequence length="52" mass="6019">MKWSPDIFHFNLSTGHGRPCNTRCIWISSLAPHRLPRGDRTLPTMRLRSSTL</sequence>
<dbReference type="HOGENOM" id="CLU_3088260_0_0_1"/>
<name>A0A0C3IM07_PISTI</name>
<evidence type="ECO:0000313" key="1">
    <source>
        <dbReference type="EMBL" id="KIN97982.1"/>
    </source>
</evidence>
<gene>
    <name evidence="1" type="ORF">M404DRAFT_1005667</name>
</gene>
<keyword evidence="2" id="KW-1185">Reference proteome</keyword>
<accession>A0A0C3IM07</accession>
<dbReference type="EMBL" id="KN832020">
    <property type="protein sequence ID" value="KIN97982.1"/>
    <property type="molecule type" value="Genomic_DNA"/>
</dbReference>
<proteinExistence type="predicted"/>
<reference evidence="1 2" key="1">
    <citation type="submission" date="2014-04" db="EMBL/GenBank/DDBJ databases">
        <authorList>
            <consortium name="DOE Joint Genome Institute"/>
            <person name="Kuo A."/>
            <person name="Kohler A."/>
            <person name="Costa M.D."/>
            <person name="Nagy L.G."/>
            <person name="Floudas D."/>
            <person name="Copeland A."/>
            <person name="Barry K.W."/>
            <person name="Cichocki N."/>
            <person name="Veneault-Fourrey C."/>
            <person name="LaButti K."/>
            <person name="Lindquist E.A."/>
            <person name="Lipzen A."/>
            <person name="Lundell T."/>
            <person name="Morin E."/>
            <person name="Murat C."/>
            <person name="Sun H."/>
            <person name="Tunlid A."/>
            <person name="Henrissat B."/>
            <person name="Grigoriev I.V."/>
            <person name="Hibbett D.S."/>
            <person name="Martin F."/>
            <person name="Nordberg H.P."/>
            <person name="Cantor M.N."/>
            <person name="Hua S.X."/>
        </authorList>
    </citation>
    <scope>NUCLEOTIDE SEQUENCE [LARGE SCALE GENOMIC DNA]</scope>
    <source>
        <strain evidence="1 2">Marx 270</strain>
    </source>
</reference>
<dbReference type="Proteomes" id="UP000054217">
    <property type="component" value="Unassembled WGS sequence"/>
</dbReference>
<evidence type="ECO:0000313" key="2">
    <source>
        <dbReference type="Proteomes" id="UP000054217"/>
    </source>
</evidence>
<dbReference type="InParanoid" id="A0A0C3IM07"/>